<feature type="domain" description="Plastocyanin-like" evidence="12">
    <location>
        <begin position="34"/>
        <end position="144"/>
    </location>
</feature>
<feature type="domain" description="Plastocyanin-like" evidence="10">
    <location>
        <begin position="170"/>
        <end position="270"/>
    </location>
</feature>
<dbReference type="Pfam" id="PF07731">
    <property type="entry name" value="Cu-oxidase_2"/>
    <property type="match status" value="1"/>
</dbReference>
<dbReference type="InterPro" id="IPR002355">
    <property type="entry name" value="Cu_oxidase_Cu_BS"/>
</dbReference>
<name>A0A2G5EFF7_AQUCA</name>
<comment type="subcellular location">
    <subcellularLocation>
        <location evidence="2">Secreted</location>
    </subcellularLocation>
</comment>
<keyword evidence="5" id="KW-0479">Metal-binding</keyword>
<dbReference type="InterPro" id="IPR045087">
    <property type="entry name" value="Cu-oxidase_fam"/>
</dbReference>
<dbReference type="InterPro" id="IPR008972">
    <property type="entry name" value="Cupredoxin"/>
</dbReference>
<comment type="cofactor">
    <cofactor evidence="1">
        <name>Cu cation</name>
        <dbReference type="ChEBI" id="CHEBI:23378"/>
    </cofactor>
</comment>
<dbReference type="InParanoid" id="A0A2G5EFF7"/>
<gene>
    <name evidence="13" type="ORF">AQUCO_00900805v1</name>
</gene>
<dbReference type="GO" id="GO:0005576">
    <property type="term" value="C:extracellular region"/>
    <property type="evidence" value="ECO:0007669"/>
    <property type="project" value="UniProtKB-SubCell"/>
</dbReference>
<dbReference type="InterPro" id="IPR034288">
    <property type="entry name" value="CuRO_1_LCC"/>
</dbReference>
<evidence type="ECO:0000256" key="5">
    <source>
        <dbReference type="ARBA" id="ARBA00022723"/>
    </source>
</evidence>
<evidence type="ECO:0000259" key="12">
    <source>
        <dbReference type="Pfam" id="PF07732"/>
    </source>
</evidence>
<keyword evidence="14" id="KW-1185">Reference proteome</keyword>
<evidence type="ECO:0000256" key="8">
    <source>
        <dbReference type="ARBA" id="ARBA00023008"/>
    </source>
</evidence>
<dbReference type="InterPro" id="IPR034289">
    <property type="entry name" value="CuRO_3_LCC"/>
</dbReference>
<evidence type="ECO:0008006" key="15">
    <source>
        <dbReference type="Google" id="ProtNLM"/>
    </source>
</evidence>
<dbReference type="InterPro" id="IPR001117">
    <property type="entry name" value="Cu-oxidase_2nd"/>
</dbReference>
<keyword evidence="4" id="KW-0964">Secreted</keyword>
<dbReference type="SUPFAM" id="SSF49503">
    <property type="entry name" value="Cupredoxins"/>
    <property type="match status" value="3"/>
</dbReference>
<feature type="domain" description="Plastocyanin-like" evidence="11">
    <location>
        <begin position="376"/>
        <end position="512"/>
    </location>
</feature>
<dbReference type="InterPro" id="IPR033138">
    <property type="entry name" value="Cu_oxidase_CS"/>
</dbReference>
<evidence type="ECO:0000313" key="14">
    <source>
        <dbReference type="Proteomes" id="UP000230069"/>
    </source>
</evidence>
<sequence length="530" mass="58778">MPRTTHLLLLYALALLASATSAEIVEHTLIVGNLTIEQLCKVHVITAVNGSLPGPTIDVREGDTLVIHVFNESPYNITLHWHGVHQRLSAWADGPAYVTQCPIVPENSYTYRFTITGQEGTLWWHAHISTLRATVYGALIIRPRLGLYSFPEPFANVKPFMEIPIVLGMHKFNVVKDRTYLLRIINAAMNNQLFFKIARHKFVVVAIDASYTNPYFTDVLVIAPGQSMDVLLTTDQPLGNYYMAARPYSATPTLRYQDGTTTALISYVGAKSSWTGLMPILPSARDTSTAFRLSSNLTSFTKAPHWLPCPLTVDEKMFITLSVGIAPCGPVANCSGPLGRRYRSAASMNNESFVLPSTLSMLEAFHYGVEGVYTKDFPDNPPIVFDYTSSRNSLNFGLMMTKKGTRVKKLKYGSIVEIVMQDTALGAAENHPMHFHGFDFYVLAQGFGNYDPVDDPKKFNLVNPQKRNTIAVPIGGWAVIRFRADNPGVWFVHCHLETHLPWGLDMAFEIENGPTPSTTLPPPPADLPSC</sequence>
<dbReference type="Pfam" id="PF07732">
    <property type="entry name" value="Cu-oxidase_3"/>
    <property type="match status" value="1"/>
</dbReference>
<dbReference type="Proteomes" id="UP000230069">
    <property type="component" value="Unassembled WGS sequence"/>
</dbReference>
<dbReference type="Gene3D" id="2.60.40.420">
    <property type="entry name" value="Cupredoxins - blue copper proteins"/>
    <property type="match status" value="3"/>
</dbReference>
<evidence type="ECO:0000259" key="11">
    <source>
        <dbReference type="Pfam" id="PF07731"/>
    </source>
</evidence>
<dbReference type="PANTHER" id="PTHR11709">
    <property type="entry name" value="MULTI-COPPER OXIDASE"/>
    <property type="match status" value="1"/>
</dbReference>
<evidence type="ECO:0000259" key="10">
    <source>
        <dbReference type="Pfam" id="PF00394"/>
    </source>
</evidence>
<evidence type="ECO:0000256" key="9">
    <source>
        <dbReference type="SAM" id="SignalP"/>
    </source>
</evidence>
<dbReference type="AlphaFoldDB" id="A0A2G5EFF7"/>
<dbReference type="PROSITE" id="PS00080">
    <property type="entry name" value="MULTICOPPER_OXIDASE2"/>
    <property type="match status" value="1"/>
</dbReference>
<reference evidence="13 14" key="1">
    <citation type="submission" date="2017-09" db="EMBL/GenBank/DDBJ databases">
        <title>WGS assembly of Aquilegia coerulea Goldsmith.</title>
        <authorList>
            <person name="Hodges S."/>
            <person name="Kramer E."/>
            <person name="Nordborg M."/>
            <person name="Tomkins J."/>
            <person name="Borevitz J."/>
            <person name="Derieg N."/>
            <person name="Yan J."/>
            <person name="Mihaltcheva S."/>
            <person name="Hayes R.D."/>
            <person name="Rokhsar D."/>
        </authorList>
    </citation>
    <scope>NUCLEOTIDE SEQUENCE [LARGE SCALE GENOMIC DNA]</scope>
    <source>
        <strain evidence="14">cv. Goldsmith</strain>
    </source>
</reference>
<dbReference type="STRING" id="218851.A0A2G5EFF7"/>
<organism evidence="13 14">
    <name type="scientific">Aquilegia coerulea</name>
    <name type="common">Rocky mountain columbine</name>
    <dbReference type="NCBI Taxonomy" id="218851"/>
    <lineage>
        <taxon>Eukaryota</taxon>
        <taxon>Viridiplantae</taxon>
        <taxon>Streptophyta</taxon>
        <taxon>Embryophyta</taxon>
        <taxon>Tracheophyta</taxon>
        <taxon>Spermatophyta</taxon>
        <taxon>Magnoliopsida</taxon>
        <taxon>Ranunculales</taxon>
        <taxon>Ranunculaceae</taxon>
        <taxon>Thalictroideae</taxon>
        <taxon>Aquilegia</taxon>
    </lineage>
</organism>
<proteinExistence type="inferred from homology"/>
<evidence type="ECO:0000256" key="1">
    <source>
        <dbReference type="ARBA" id="ARBA00001935"/>
    </source>
</evidence>
<keyword evidence="7" id="KW-0560">Oxidoreductase</keyword>
<dbReference type="GO" id="GO:0016491">
    <property type="term" value="F:oxidoreductase activity"/>
    <property type="evidence" value="ECO:0007669"/>
    <property type="project" value="UniProtKB-KW"/>
</dbReference>
<keyword evidence="6" id="KW-0677">Repeat</keyword>
<dbReference type="PROSITE" id="PS00079">
    <property type="entry name" value="MULTICOPPER_OXIDASE1"/>
    <property type="match status" value="1"/>
</dbReference>
<keyword evidence="9" id="KW-0732">Signal</keyword>
<feature type="chain" id="PRO_5013747479" description="Laccase" evidence="9">
    <location>
        <begin position="23"/>
        <end position="530"/>
    </location>
</feature>
<dbReference type="InterPro" id="IPR011707">
    <property type="entry name" value="Cu-oxidase-like_N"/>
</dbReference>
<dbReference type="CDD" id="cd13849">
    <property type="entry name" value="CuRO_1_LCC_plant"/>
    <property type="match status" value="1"/>
</dbReference>
<dbReference type="CDD" id="cd13897">
    <property type="entry name" value="CuRO_3_LCC_plant"/>
    <property type="match status" value="1"/>
</dbReference>
<evidence type="ECO:0000256" key="3">
    <source>
        <dbReference type="ARBA" id="ARBA00010609"/>
    </source>
</evidence>
<dbReference type="GO" id="GO:0005507">
    <property type="term" value="F:copper ion binding"/>
    <property type="evidence" value="ECO:0007669"/>
    <property type="project" value="InterPro"/>
</dbReference>
<protein>
    <recommendedName>
        <fullName evidence="15">Laccase</fullName>
    </recommendedName>
</protein>
<feature type="signal peptide" evidence="9">
    <location>
        <begin position="1"/>
        <end position="22"/>
    </location>
</feature>
<evidence type="ECO:0000256" key="6">
    <source>
        <dbReference type="ARBA" id="ARBA00022737"/>
    </source>
</evidence>
<dbReference type="PANTHER" id="PTHR11709:SF9">
    <property type="entry name" value="LACCASE-7"/>
    <property type="match status" value="1"/>
</dbReference>
<keyword evidence="8" id="KW-0186">Copper</keyword>
<evidence type="ECO:0000256" key="4">
    <source>
        <dbReference type="ARBA" id="ARBA00022525"/>
    </source>
</evidence>
<evidence type="ECO:0000256" key="7">
    <source>
        <dbReference type="ARBA" id="ARBA00023002"/>
    </source>
</evidence>
<comment type="similarity">
    <text evidence="3">Belongs to the multicopper oxidase family.</text>
</comment>
<accession>A0A2G5EFF7</accession>
<dbReference type="Pfam" id="PF00394">
    <property type="entry name" value="Cu-oxidase"/>
    <property type="match status" value="1"/>
</dbReference>
<evidence type="ECO:0000256" key="2">
    <source>
        <dbReference type="ARBA" id="ARBA00004613"/>
    </source>
</evidence>
<dbReference type="EMBL" id="KZ305026">
    <property type="protein sequence ID" value="PIA54504.1"/>
    <property type="molecule type" value="Genomic_DNA"/>
</dbReference>
<evidence type="ECO:0000313" key="13">
    <source>
        <dbReference type="EMBL" id="PIA54504.1"/>
    </source>
</evidence>
<dbReference type="OrthoDB" id="2121828at2759"/>
<dbReference type="InterPro" id="IPR011706">
    <property type="entry name" value="Cu-oxidase_C"/>
</dbReference>